<evidence type="ECO:0000256" key="4">
    <source>
        <dbReference type="SAM" id="Coils"/>
    </source>
</evidence>
<dbReference type="PANTHER" id="PTHR46165:SF2">
    <property type="entry name" value="SET AND MYND DOMAIN-CONTAINING PROTEIN 4"/>
    <property type="match status" value="1"/>
</dbReference>
<dbReference type="Proteomes" id="UP000008792">
    <property type="component" value="Unassembled WGS sequence"/>
</dbReference>
<dbReference type="AlphaFoldDB" id="B4MFJ0"/>
<evidence type="ECO:0000313" key="6">
    <source>
        <dbReference type="EMBL" id="EDW57161.2"/>
    </source>
</evidence>
<dbReference type="InterPro" id="IPR011990">
    <property type="entry name" value="TPR-like_helical_dom_sf"/>
</dbReference>
<dbReference type="InterPro" id="IPR046341">
    <property type="entry name" value="SET_dom_sf"/>
</dbReference>
<dbReference type="GO" id="GO:0008757">
    <property type="term" value="F:S-adenosylmethionine-dependent methyltransferase activity"/>
    <property type="evidence" value="ECO:0007669"/>
    <property type="project" value="UniProtKB-ARBA"/>
</dbReference>
<dbReference type="GO" id="GO:0008276">
    <property type="term" value="F:protein methyltransferase activity"/>
    <property type="evidence" value="ECO:0007669"/>
    <property type="project" value="UniProtKB-ARBA"/>
</dbReference>
<dbReference type="GO" id="GO:0008170">
    <property type="term" value="F:N-methyltransferase activity"/>
    <property type="evidence" value="ECO:0007669"/>
    <property type="project" value="UniProtKB-ARBA"/>
</dbReference>
<keyword evidence="3" id="KW-0949">S-adenosyl-L-methionine</keyword>
<dbReference type="Pfam" id="PF00856">
    <property type="entry name" value="SET"/>
    <property type="match status" value="1"/>
</dbReference>
<dbReference type="Gene3D" id="2.170.270.10">
    <property type="entry name" value="SET domain"/>
    <property type="match status" value="1"/>
</dbReference>
<reference evidence="6 7" key="1">
    <citation type="journal article" date="2007" name="Nature">
        <title>Evolution of genes and genomes on the Drosophila phylogeny.</title>
        <authorList>
            <consortium name="Drosophila 12 Genomes Consortium"/>
            <person name="Clark A.G."/>
            <person name="Eisen M.B."/>
            <person name="Smith D.R."/>
            <person name="Bergman C.M."/>
            <person name="Oliver B."/>
            <person name="Markow T.A."/>
            <person name="Kaufman T.C."/>
            <person name="Kellis M."/>
            <person name="Gelbart W."/>
            <person name="Iyer V.N."/>
            <person name="Pollard D.A."/>
            <person name="Sackton T.B."/>
            <person name="Larracuente A.M."/>
            <person name="Singh N.D."/>
            <person name="Abad J.P."/>
            <person name="Abt D.N."/>
            <person name="Adryan B."/>
            <person name="Aguade M."/>
            <person name="Akashi H."/>
            <person name="Anderson W.W."/>
            <person name="Aquadro C.F."/>
            <person name="Ardell D.H."/>
            <person name="Arguello R."/>
            <person name="Artieri C.G."/>
            <person name="Barbash D.A."/>
            <person name="Barker D."/>
            <person name="Barsanti P."/>
            <person name="Batterham P."/>
            <person name="Batzoglou S."/>
            <person name="Begun D."/>
            <person name="Bhutkar A."/>
            <person name="Blanco E."/>
            <person name="Bosak S.A."/>
            <person name="Bradley R.K."/>
            <person name="Brand A.D."/>
            <person name="Brent M.R."/>
            <person name="Brooks A.N."/>
            <person name="Brown R.H."/>
            <person name="Butlin R.K."/>
            <person name="Caggese C."/>
            <person name="Calvi B.R."/>
            <person name="Bernardo de Carvalho A."/>
            <person name="Caspi A."/>
            <person name="Castrezana S."/>
            <person name="Celniker S.E."/>
            <person name="Chang J.L."/>
            <person name="Chapple C."/>
            <person name="Chatterji S."/>
            <person name="Chinwalla A."/>
            <person name="Civetta A."/>
            <person name="Clifton S.W."/>
            <person name="Comeron J.M."/>
            <person name="Costello J.C."/>
            <person name="Coyne J.A."/>
            <person name="Daub J."/>
            <person name="David R.G."/>
            <person name="Delcher A.L."/>
            <person name="Delehaunty K."/>
            <person name="Do C.B."/>
            <person name="Ebling H."/>
            <person name="Edwards K."/>
            <person name="Eickbush T."/>
            <person name="Evans J.D."/>
            <person name="Filipski A."/>
            <person name="Findeiss S."/>
            <person name="Freyhult E."/>
            <person name="Fulton L."/>
            <person name="Fulton R."/>
            <person name="Garcia A.C."/>
            <person name="Gardiner A."/>
            <person name="Garfield D.A."/>
            <person name="Garvin B.E."/>
            <person name="Gibson G."/>
            <person name="Gilbert D."/>
            <person name="Gnerre S."/>
            <person name="Godfrey J."/>
            <person name="Good R."/>
            <person name="Gotea V."/>
            <person name="Gravely B."/>
            <person name="Greenberg A.J."/>
            <person name="Griffiths-Jones S."/>
            <person name="Gross S."/>
            <person name="Guigo R."/>
            <person name="Gustafson E.A."/>
            <person name="Haerty W."/>
            <person name="Hahn M.W."/>
            <person name="Halligan D.L."/>
            <person name="Halpern A.L."/>
            <person name="Halter G.M."/>
            <person name="Han M.V."/>
            <person name="Heger A."/>
            <person name="Hillier L."/>
            <person name="Hinrichs A.S."/>
            <person name="Holmes I."/>
            <person name="Hoskins R.A."/>
            <person name="Hubisz M.J."/>
            <person name="Hultmark D."/>
            <person name="Huntley M.A."/>
            <person name="Jaffe D.B."/>
            <person name="Jagadeeshan S."/>
            <person name="Jeck W.R."/>
            <person name="Johnson J."/>
            <person name="Jones C.D."/>
            <person name="Jordan W.C."/>
            <person name="Karpen G.H."/>
            <person name="Kataoka E."/>
            <person name="Keightley P.D."/>
            <person name="Kheradpour P."/>
            <person name="Kirkness E.F."/>
            <person name="Koerich L.B."/>
            <person name="Kristiansen K."/>
            <person name="Kudrna D."/>
            <person name="Kulathinal R.J."/>
            <person name="Kumar S."/>
            <person name="Kwok R."/>
            <person name="Lander E."/>
            <person name="Langley C.H."/>
            <person name="Lapoint R."/>
            <person name="Lazzaro B.P."/>
            <person name="Lee S.J."/>
            <person name="Levesque L."/>
            <person name="Li R."/>
            <person name="Lin C.F."/>
            <person name="Lin M.F."/>
            <person name="Lindblad-Toh K."/>
            <person name="Llopart A."/>
            <person name="Long M."/>
            <person name="Low L."/>
            <person name="Lozovsky E."/>
            <person name="Lu J."/>
            <person name="Luo M."/>
            <person name="Machado C.A."/>
            <person name="Makalowski W."/>
            <person name="Marzo M."/>
            <person name="Matsuda M."/>
            <person name="Matzkin L."/>
            <person name="McAllister B."/>
            <person name="McBride C.S."/>
            <person name="McKernan B."/>
            <person name="McKernan K."/>
            <person name="Mendez-Lago M."/>
            <person name="Minx P."/>
            <person name="Mollenhauer M.U."/>
            <person name="Montooth K."/>
            <person name="Mount S.M."/>
            <person name="Mu X."/>
            <person name="Myers E."/>
            <person name="Negre B."/>
            <person name="Newfeld S."/>
            <person name="Nielsen R."/>
            <person name="Noor M.A."/>
            <person name="O'Grady P."/>
            <person name="Pachter L."/>
            <person name="Papaceit M."/>
            <person name="Parisi M.J."/>
            <person name="Parisi M."/>
            <person name="Parts L."/>
            <person name="Pedersen J.S."/>
            <person name="Pesole G."/>
            <person name="Phillippy A.M."/>
            <person name="Ponting C.P."/>
            <person name="Pop M."/>
            <person name="Porcelli D."/>
            <person name="Powell J.R."/>
            <person name="Prohaska S."/>
            <person name="Pruitt K."/>
            <person name="Puig M."/>
            <person name="Quesneville H."/>
            <person name="Ram K.R."/>
            <person name="Rand D."/>
            <person name="Rasmussen M.D."/>
            <person name="Reed L.K."/>
            <person name="Reenan R."/>
            <person name="Reily A."/>
            <person name="Remington K.A."/>
            <person name="Rieger T.T."/>
            <person name="Ritchie M.G."/>
            <person name="Robin C."/>
            <person name="Rogers Y.H."/>
            <person name="Rohde C."/>
            <person name="Rozas J."/>
            <person name="Rubenfield M.J."/>
            <person name="Ruiz A."/>
            <person name="Russo S."/>
            <person name="Salzberg S.L."/>
            <person name="Sanchez-Gracia A."/>
            <person name="Saranga D.J."/>
            <person name="Sato H."/>
            <person name="Schaeffer S.W."/>
            <person name="Schatz M.C."/>
            <person name="Schlenke T."/>
            <person name="Schwartz R."/>
            <person name="Segarra C."/>
            <person name="Singh R.S."/>
            <person name="Sirot L."/>
            <person name="Sirota M."/>
            <person name="Sisneros N.B."/>
            <person name="Smith C.D."/>
            <person name="Smith T.F."/>
            <person name="Spieth J."/>
            <person name="Stage D.E."/>
            <person name="Stark A."/>
            <person name="Stephan W."/>
            <person name="Strausberg R.L."/>
            <person name="Strempel S."/>
            <person name="Sturgill D."/>
            <person name="Sutton G."/>
            <person name="Sutton G.G."/>
            <person name="Tao W."/>
            <person name="Teichmann S."/>
            <person name="Tobari Y.N."/>
            <person name="Tomimura Y."/>
            <person name="Tsolas J.M."/>
            <person name="Valente V.L."/>
            <person name="Venter E."/>
            <person name="Venter J.C."/>
            <person name="Vicario S."/>
            <person name="Vieira F.G."/>
            <person name="Vilella A.J."/>
            <person name="Villasante A."/>
            <person name="Walenz B."/>
            <person name="Wang J."/>
            <person name="Wasserman M."/>
            <person name="Watts T."/>
            <person name="Wilson D."/>
            <person name="Wilson R.K."/>
            <person name="Wing R.A."/>
            <person name="Wolfner M.F."/>
            <person name="Wong A."/>
            <person name="Wong G.K."/>
            <person name="Wu C.I."/>
            <person name="Wu G."/>
            <person name="Yamamoto D."/>
            <person name="Yang H.P."/>
            <person name="Yang S.P."/>
            <person name="Yorke J.A."/>
            <person name="Yoshida K."/>
            <person name="Zdobnov E."/>
            <person name="Zhang P."/>
            <person name="Zhang Y."/>
            <person name="Zimin A.V."/>
            <person name="Baldwin J."/>
            <person name="Abdouelleil A."/>
            <person name="Abdulkadir J."/>
            <person name="Abebe A."/>
            <person name="Abera B."/>
            <person name="Abreu J."/>
            <person name="Acer S.C."/>
            <person name="Aftuck L."/>
            <person name="Alexander A."/>
            <person name="An P."/>
            <person name="Anderson E."/>
            <person name="Anderson S."/>
            <person name="Arachi H."/>
            <person name="Azer M."/>
            <person name="Bachantsang P."/>
            <person name="Barry A."/>
            <person name="Bayul T."/>
            <person name="Berlin A."/>
            <person name="Bessette D."/>
            <person name="Bloom T."/>
            <person name="Blye J."/>
            <person name="Boguslavskiy L."/>
            <person name="Bonnet C."/>
            <person name="Boukhgalter B."/>
            <person name="Bourzgui I."/>
            <person name="Brown A."/>
            <person name="Cahill P."/>
            <person name="Channer S."/>
            <person name="Cheshatsang Y."/>
            <person name="Chuda L."/>
            <person name="Citroen M."/>
            <person name="Collymore A."/>
            <person name="Cooke P."/>
            <person name="Costello M."/>
            <person name="D'Aco K."/>
            <person name="Daza R."/>
            <person name="De Haan G."/>
            <person name="DeGray S."/>
            <person name="DeMaso C."/>
            <person name="Dhargay N."/>
            <person name="Dooley K."/>
            <person name="Dooley E."/>
            <person name="Doricent M."/>
            <person name="Dorje P."/>
            <person name="Dorjee K."/>
            <person name="Dupes A."/>
            <person name="Elong R."/>
            <person name="Falk J."/>
            <person name="Farina A."/>
            <person name="Faro S."/>
            <person name="Ferguson D."/>
            <person name="Fisher S."/>
            <person name="Foley C.D."/>
            <person name="Franke A."/>
            <person name="Friedrich D."/>
            <person name="Gadbois L."/>
            <person name="Gearin G."/>
            <person name="Gearin C.R."/>
            <person name="Giannoukos G."/>
            <person name="Goode T."/>
            <person name="Graham J."/>
            <person name="Grandbois E."/>
            <person name="Grewal S."/>
            <person name="Gyaltsen K."/>
            <person name="Hafez N."/>
            <person name="Hagos B."/>
            <person name="Hall J."/>
            <person name="Henson C."/>
            <person name="Hollinger A."/>
            <person name="Honan T."/>
            <person name="Huard M.D."/>
            <person name="Hughes L."/>
            <person name="Hurhula B."/>
            <person name="Husby M.E."/>
            <person name="Kamat A."/>
            <person name="Kanga B."/>
            <person name="Kashin S."/>
            <person name="Khazanovich D."/>
            <person name="Kisner P."/>
            <person name="Lance K."/>
            <person name="Lara M."/>
            <person name="Lee W."/>
            <person name="Lennon N."/>
            <person name="Letendre F."/>
            <person name="LeVine R."/>
            <person name="Lipovsky A."/>
            <person name="Liu X."/>
            <person name="Liu J."/>
            <person name="Liu S."/>
            <person name="Lokyitsang T."/>
            <person name="Lokyitsang Y."/>
            <person name="Lubonja R."/>
            <person name="Lui A."/>
            <person name="MacDonald P."/>
            <person name="Magnisalis V."/>
            <person name="Maru K."/>
            <person name="Matthews C."/>
            <person name="McCusker W."/>
            <person name="McDonough S."/>
            <person name="Mehta T."/>
            <person name="Meldrim J."/>
            <person name="Meneus L."/>
            <person name="Mihai O."/>
            <person name="Mihalev A."/>
            <person name="Mihova T."/>
            <person name="Mittelman R."/>
            <person name="Mlenga V."/>
            <person name="Montmayeur A."/>
            <person name="Mulrain L."/>
            <person name="Navidi A."/>
            <person name="Naylor J."/>
            <person name="Negash T."/>
            <person name="Nguyen T."/>
            <person name="Nguyen N."/>
            <person name="Nicol R."/>
            <person name="Norbu C."/>
            <person name="Norbu N."/>
            <person name="Novod N."/>
            <person name="O'Neill B."/>
            <person name="Osman S."/>
            <person name="Markiewicz E."/>
            <person name="Oyono O.L."/>
            <person name="Patti C."/>
            <person name="Phunkhang P."/>
            <person name="Pierre F."/>
            <person name="Priest M."/>
            <person name="Raghuraman S."/>
            <person name="Rege F."/>
            <person name="Reyes R."/>
            <person name="Rise C."/>
            <person name="Rogov P."/>
            <person name="Ross K."/>
            <person name="Ryan E."/>
            <person name="Settipalli S."/>
            <person name="Shea T."/>
            <person name="Sherpa N."/>
            <person name="Shi L."/>
            <person name="Shih D."/>
            <person name="Sparrow T."/>
            <person name="Spaulding J."/>
            <person name="Stalker J."/>
            <person name="Stange-Thomann N."/>
            <person name="Stavropoulos S."/>
            <person name="Stone C."/>
            <person name="Strader C."/>
            <person name="Tesfaye S."/>
            <person name="Thomson T."/>
            <person name="Thoulutsang Y."/>
            <person name="Thoulutsang D."/>
            <person name="Topham K."/>
            <person name="Topping I."/>
            <person name="Tsamla T."/>
            <person name="Vassiliev H."/>
            <person name="Vo A."/>
            <person name="Wangchuk T."/>
            <person name="Wangdi T."/>
            <person name="Weiand M."/>
            <person name="Wilkinson J."/>
            <person name="Wilson A."/>
            <person name="Yadav S."/>
            <person name="Young G."/>
            <person name="Yu Q."/>
            <person name="Zembek L."/>
            <person name="Zhong D."/>
            <person name="Zimmer A."/>
            <person name="Zwirko Z."/>
            <person name="Jaffe D.B."/>
            <person name="Alvarez P."/>
            <person name="Brockman W."/>
            <person name="Butler J."/>
            <person name="Chin C."/>
            <person name="Gnerre S."/>
            <person name="Grabherr M."/>
            <person name="Kleber M."/>
            <person name="Mauceli E."/>
            <person name="MacCallum I."/>
        </authorList>
    </citation>
    <scope>NUCLEOTIDE SEQUENCE [LARGE SCALE GENOMIC DNA]</scope>
    <source>
        <strain evidence="7">Tucson 15010-1051.87</strain>
    </source>
</reference>
<dbReference type="InterPro" id="IPR001214">
    <property type="entry name" value="SET_dom"/>
</dbReference>
<sequence length="756" mass="87108">MFALAKVFVEQYELFAFNEPYKNELEIIKVWHTMPAAKLRRFKELTEFVLQDLDEPTNVASRAKHSRSLREQGNQVYKTKSKKSGNDLTECLLSASRLYTQAILEAENAYEELCLGFANRAMALQDFGYYEQAYDDCECALEFGYPKNMQHKLIMRQAYCAWKLGDAQKLGEHVACLEQLELNASFTQQLEQLQQELQLLQSNPQAEEVKEAKLDEVKRNNTEISTDAGGRGRYMIASQRIKEGEIVFTEQAECFVPTQGRLICQQCAASLLCAPIPCTRCHQRVVYCSRRCRQLHATIHGYECEAYRRDLLLPIGPFHLALRLVLTYMPQWLPQLRNGGSTAAELWQTLISIASAEHHWPTAPQHTQSLCMMHHLDKADASKLIYCVLSANQLQVYLYKCTNFYDQLLASTAASAEDWHLLLAALIARTNNQLLNNAHVGDAILPRDLGFNEFVLLRPQLWRAPFRLRLGCLHKFDRTTLVKSLNLPYYGLCNHACEPSLRSWYDGRSVSSYAARNIEPGEEIFNCYTLNYKMSSFAKRKEQLEQTFNFQCSCSKCVRAEPDQDYFAFHRYRCQHCEQIFVPAQLAELSWWQEPEPPQICCTVCQAPQDFSWHEEFLVLCACCDKPNARHEAYKVLDYLRNWLLDYHSLRQCLAKKLILACLTAKAAGHPFEDTEFGHLGRIMEYVLAGTEAQIGSNAVEYIPIMGCLFDLIAWGKYKCSKQRLAKMRAKLDYLAGETRRIFVNYYNDFIEPHCK</sequence>
<evidence type="ECO:0000259" key="5">
    <source>
        <dbReference type="PROSITE" id="PS50280"/>
    </source>
</evidence>
<dbReference type="SMR" id="B4MFJ0"/>
<dbReference type="GO" id="GO:0042826">
    <property type="term" value="F:histone deacetylase binding"/>
    <property type="evidence" value="ECO:0007669"/>
    <property type="project" value="TreeGrafter"/>
</dbReference>
<proteinExistence type="predicted"/>
<dbReference type="KEGG" id="dvi:6636435"/>
<dbReference type="EMBL" id="CH940667">
    <property type="protein sequence ID" value="EDW57161.2"/>
    <property type="molecule type" value="Genomic_DNA"/>
</dbReference>
<dbReference type="InParanoid" id="B4MFJ0"/>
<dbReference type="OrthoDB" id="62495at2759"/>
<evidence type="ECO:0000313" key="7">
    <source>
        <dbReference type="Proteomes" id="UP000008792"/>
    </source>
</evidence>
<dbReference type="FunCoup" id="B4MFJ0">
    <property type="interactions" value="311"/>
</dbReference>
<dbReference type="SUPFAM" id="SSF48452">
    <property type="entry name" value="TPR-like"/>
    <property type="match status" value="1"/>
</dbReference>
<dbReference type="SUPFAM" id="SSF82199">
    <property type="entry name" value="SET domain"/>
    <property type="match status" value="1"/>
</dbReference>
<dbReference type="eggNOG" id="KOG2084">
    <property type="taxonomic scope" value="Eukaryota"/>
</dbReference>
<name>B4MFJ0_DROVI</name>
<dbReference type="GO" id="GO:0032259">
    <property type="term" value="P:methylation"/>
    <property type="evidence" value="ECO:0007669"/>
    <property type="project" value="UniProtKB-KW"/>
</dbReference>
<keyword evidence="2" id="KW-0808">Transferase</keyword>
<dbReference type="InterPro" id="IPR052097">
    <property type="entry name" value="SET-MYND_domain_protein"/>
</dbReference>
<dbReference type="PANTHER" id="PTHR46165">
    <property type="entry name" value="SET AND MYND DOMAIN-CONTAINING PROTEIN 4"/>
    <property type="match status" value="1"/>
</dbReference>
<keyword evidence="7" id="KW-1185">Reference proteome</keyword>
<dbReference type="Gene3D" id="1.25.40.10">
    <property type="entry name" value="Tetratricopeptide repeat domain"/>
    <property type="match status" value="1"/>
</dbReference>
<dbReference type="STRING" id="7244.B4MFJ0"/>
<feature type="coiled-coil region" evidence="4">
    <location>
        <begin position="176"/>
        <end position="203"/>
    </location>
</feature>
<dbReference type="HOGENOM" id="CLU_021727_0_0_1"/>
<accession>B4MFJ0</accession>
<dbReference type="PROSITE" id="PS50280">
    <property type="entry name" value="SET"/>
    <property type="match status" value="1"/>
</dbReference>
<organism evidence="6 7">
    <name type="scientific">Drosophila virilis</name>
    <name type="common">Fruit fly</name>
    <dbReference type="NCBI Taxonomy" id="7244"/>
    <lineage>
        <taxon>Eukaryota</taxon>
        <taxon>Metazoa</taxon>
        <taxon>Ecdysozoa</taxon>
        <taxon>Arthropoda</taxon>
        <taxon>Hexapoda</taxon>
        <taxon>Insecta</taxon>
        <taxon>Pterygota</taxon>
        <taxon>Neoptera</taxon>
        <taxon>Endopterygota</taxon>
        <taxon>Diptera</taxon>
        <taxon>Brachycera</taxon>
        <taxon>Muscomorpha</taxon>
        <taxon>Ephydroidea</taxon>
        <taxon>Drosophilidae</taxon>
        <taxon>Drosophila</taxon>
    </lineage>
</organism>
<feature type="domain" description="SET" evidence="5">
    <location>
        <begin position="220"/>
        <end position="529"/>
    </location>
</feature>
<protein>
    <recommendedName>
        <fullName evidence="5">SET domain-containing protein</fullName>
    </recommendedName>
</protein>
<evidence type="ECO:0000256" key="1">
    <source>
        <dbReference type="ARBA" id="ARBA00022603"/>
    </source>
</evidence>
<keyword evidence="1" id="KW-0489">Methyltransferase</keyword>
<dbReference type="GO" id="GO:0005737">
    <property type="term" value="C:cytoplasm"/>
    <property type="evidence" value="ECO:0007669"/>
    <property type="project" value="TreeGrafter"/>
</dbReference>
<gene>
    <name evidence="6" type="primary">Dvir\GJ15028</name>
    <name evidence="6" type="ORF">Dvir_GJ15028</name>
</gene>
<evidence type="ECO:0000256" key="3">
    <source>
        <dbReference type="ARBA" id="ARBA00022691"/>
    </source>
</evidence>
<dbReference type="GO" id="GO:0005634">
    <property type="term" value="C:nucleus"/>
    <property type="evidence" value="ECO:0007669"/>
    <property type="project" value="TreeGrafter"/>
</dbReference>
<keyword evidence="4" id="KW-0175">Coiled coil</keyword>
<dbReference type="SUPFAM" id="SSF144232">
    <property type="entry name" value="HIT/MYND zinc finger-like"/>
    <property type="match status" value="1"/>
</dbReference>
<evidence type="ECO:0000256" key="2">
    <source>
        <dbReference type="ARBA" id="ARBA00022679"/>
    </source>
</evidence>